<evidence type="ECO:0000256" key="5">
    <source>
        <dbReference type="ARBA" id="ARBA00022989"/>
    </source>
</evidence>
<evidence type="ECO:0000256" key="9">
    <source>
        <dbReference type="SAM" id="Phobius"/>
    </source>
</evidence>
<dbReference type="SUPFAM" id="SSF103473">
    <property type="entry name" value="MFS general substrate transporter"/>
    <property type="match status" value="1"/>
</dbReference>
<reference evidence="11" key="1">
    <citation type="submission" date="2015-08" db="EMBL/GenBank/DDBJ databases">
        <authorList>
            <person name="Babu N.S."/>
            <person name="Beckwith C.J."/>
            <person name="Beseler K.G."/>
            <person name="Brison A."/>
            <person name="Carone J.V."/>
            <person name="Caskin T.P."/>
            <person name="Diamond M."/>
            <person name="Durham M.E."/>
            <person name="Foxe J.M."/>
            <person name="Go M."/>
            <person name="Henderson B.A."/>
            <person name="Jones I.B."/>
            <person name="McGettigan J.A."/>
            <person name="Micheletti S.J."/>
            <person name="Nasrallah M.E."/>
            <person name="Ortiz D."/>
            <person name="Piller C.R."/>
            <person name="Privatt S.R."/>
            <person name="Schneider S.L."/>
            <person name="Sharp S."/>
            <person name="Smith T.C."/>
            <person name="Stanton J.D."/>
            <person name="Ullery H.E."/>
            <person name="Wilson R.J."/>
            <person name="Serrano M.G."/>
            <person name="Buck G."/>
            <person name="Lee V."/>
            <person name="Wang Y."/>
            <person name="Carvalho R."/>
            <person name="Voegtly L."/>
            <person name="Shi R."/>
            <person name="Duckworth R."/>
            <person name="Johnson A."/>
            <person name="Loviza R."/>
            <person name="Walstead R."/>
            <person name="Shah Z."/>
            <person name="Kiflezghi M."/>
            <person name="Wade K."/>
            <person name="Ball S.L."/>
            <person name="Bradley K.W."/>
            <person name="Asai D.J."/>
            <person name="Bowman C.A."/>
            <person name="Russell D.A."/>
            <person name="Pope W.H."/>
            <person name="Jacobs-Sera D."/>
            <person name="Hendrix R.W."/>
            <person name="Hatfull G.F."/>
        </authorList>
    </citation>
    <scope>NUCLEOTIDE SEQUENCE</scope>
</reference>
<sequence length="419" mass="42102">MSTLDTRPGSSPEAATRRVSGTARLTALHLLVAANTVSMTGNVLLTVVVPWLVLTTTGSPALAGAVVFAGVVSATVGGLGAGRVVEALGPVRASSVADVLSGLAVAPLPILLAVDSLQIWHVVLLTALGTLTDAAGSAARQSLVPAAADGGGHRRERANALYASAEHLGYLLGAPAAGLLIAGFGVGPALWVAVAAFGFAAVAMRGLGSLGPRRDAAAAVAAAGLRETIAFIWGDRALRALVVFPTAAVLLVGPLAPLVLPVLARSVFHDPVVLGVMVACYGVGGLLGAAGYGVVGHAIPRRVLYLGIFLVWPSAYAAILLVAVLPVTLVMLVALGAAAGSLVPLQATIRQERSPARLLPRVIGLSTATIPVAVPTSALLTGFLIEGLGLDRASWVLVAGAALIGCFVVMSRSTRHLEG</sequence>
<comment type="subcellular location">
    <subcellularLocation>
        <location evidence="1">Cell membrane</location>
        <topology evidence="1">Multi-pass membrane protein</topology>
    </subcellularLocation>
</comment>
<evidence type="ECO:0000256" key="2">
    <source>
        <dbReference type="ARBA" id="ARBA00022448"/>
    </source>
</evidence>
<feature type="transmembrane region" description="Helical" evidence="9">
    <location>
        <begin position="93"/>
        <end position="113"/>
    </location>
</feature>
<name>A0A2P2BZL4_9ZZZZ</name>
<evidence type="ECO:0000256" key="7">
    <source>
        <dbReference type="ARBA" id="ARBA00038075"/>
    </source>
</evidence>
<dbReference type="InterPro" id="IPR020846">
    <property type="entry name" value="MFS_dom"/>
</dbReference>
<evidence type="ECO:0000256" key="1">
    <source>
        <dbReference type="ARBA" id="ARBA00004651"/>
    </source>
</evidence>
<dbReference type="PANTHER" id="PTHR23513">
    <property type="entry name" value="INTEGRAL MEMBRANE EFFLUX PROTEIN-RELATED"/>
    <property type="match status" value="1"/>
</dbReference>
<keyword evidence="3" id="KW-1003">Cell membrane</keyword>
<protein>
    <recommendedName>
        <fullName evidence="8">Multidrug efflux pump Tap</fullName>
    </recommendedName>
</protein>
<comment type="similarity">
    <text evidence="7">Belongs to the major facilitator superfamily. Drug:H(+) antiporter-3 (DHA3) (TC 2.A.1.21) family.</text>
</comment>
<dbReference type="InterPro" id="IPR011701">
    <property type="entry name" value="MFS"/>
</dbReference>
<gene>
    <name evidence="11" type="ORF">NOCA2230137</name>
</gene>
<feature type="transmembrane region" description="Helical" evidence="9">
    <location>
        <begin position="392"/>
        <end position="410"/>
    </location>
</feature>
<proteinExistence type="inferred from homology"/>
<keyword evidence="2" id="KW-0813">Transport</keyword>
<dbReference type="CDD" id="cd06173">
    <property type="entry name" value="MFS_MefA_like"/>
    <property type="match status" value="1"/>
</dbReference>
<organism evidence="11">
    <name type="scientific">metagenome</name>
    <dbReference type="NCBI Taxonomy" id="256318"/>
    <lineage>
        <taxon>unclassified sequences</taxon>
        <taxon>metagenomes</taxon>
    </lineage>
</organism>
<dbReference type="GO" id="GO:0022857">
    <property type="term" value="F:transmembrane transporter activity"/>
    <property type="evidence" value="ECO:0007669"/>
    <property type="project" value="InterPro"/>
</dbReference>
<feature type="transmembrane region" description="Helical" evidence="9">
    <location>
        <begin position="27"/>
        <end position="54"/>
    </location>
</feature>
<dbReference type="AlphaFoldDB" id="A0A2P2BZL4"/>
<dbReference type="Pfam" id="PF07690">
    <property type="entry name" value="MFS_1"/>
    <property type="match status" value="1"/>
</dbReference>
<feature type="domain" description="Major facilitator superfamily (MFS) profile" evidence="10">
    <location>
        <begin position="237"/>
        <end position="419"/>
    </location>
</feature>
<keyword evidence="5 9" id="KW-1133">Transmembrane helix</keyword>
<feature type="transmembrane region" description="Helical" evidence="9">
    <location>
        <begin position="188"/>
        <end position="204"/>
    </location>
</feature>
<dbReference type="GO" id="GO:0005886">
    <property type="term" value="C:plasma membrane"/>
    <property type="evidence" value="ECO:0007669"/>
    <property type="project" value="UniProtKB-SubCell"/>
</dbReference>
<dbReference type="PROSITE" id="PS50850">
    <property type="entry name" value="MFS"/>
    <property type="match status" value="1"/>
</dbReference>
<keyword evidence="6 9" id="KW-0472">Membrane</keyword>
<feature type="transmembrane region" description="Helical" evidence="9">
    <location>
        <begin position="358"/>
        <end position="380"/>
    </location>
</feature>
<dbReference type="PANTHER" id="PTHR23513:SF9">
    <property type="entry name" value="ENTEROBACTIN EXPORTER ENTS"/>
    <property type="match status" value="1"/>
</dbReference>
<evidence type="ECO:0000313" key="11">
    <source>
        <dbReference type="EMBL" id="CUR55217.1"/>
    </source>
</evidence>
<keyword evidence="4 9" id="KW-0812">Transmembrane</keyword>
<evidence type="ECO:0000256" key="4">
    <source>
        <dbReference type="ARBA" id="ARBA00022692"/>
    </source>
</evidence>
<feature type="transmembrane region" description="Helical" evidence="9">
    <location>
        <begin position="272"/>
        <end position="295"/>
    </location>
</feature>
<accession>A0A2P2BZL4</accession>
<evidence type="ECO:0000256" key="8">
    <source>
        <dbReference type="ARBA" id="ARBA00040914"/>
    </source>
</evidence>
<feature type="transmembrane region" description="Helical" evidence="9">
    <location>
        <begin position="240"/>
        <end position="260"/>
    </location>
</feature>
<evidence type="ECO:0000256" key="6">
    <source>
        <dbReference type="ARBA" id="ARBA00023136"/>
    </source>
</evidence>
<feature type="transmembrane region" description="Helical" evidence="9">
    <location>
        <begin position="60"/>
        <end position="81"/>
    </location>
</feature>
<dbReference type="Gene3D" id="1.20.1250.20">
    <property type="entry name" value="MFS general substrate transporter like domains"/>
    <property type="match status" value="2"/>
</dbReference>
<dbReference type="InterPro" id="IPR036259">
    <property type="entry name" value="MFS_trans_sf"/>
</dbReference>
<evidence type="ECO:0000256" key="3">
    <source>
        <dbReference type="ARBA" id="ARBA00022475"/>
    </source>
</evidence>
<evidence type="ECO:0000259" key="10">
    <source>
        <dbReference type="PROSITE" id="PS50850"/>
    </source>
</evidence>
<dbReference type="EMBL" id="CZKA01000016">
    <property type="protein sequence ID" value="CUR55217.1"/>
    <property type="molecule type" value="Genomic_DNA"/>
</dbReference>